<proteinExistence type="predicted"/>
<keyword evidence="2" id="KW-0812">Transmembrane</keyword>
<name>A0AAE1PLM0_9EUCA</name>
<evidence type="ECO:0000313" key="3">
    <source>
        <dbReference type="EMBL" id="KAK4310313.1"/>
    </source>
</evidence>
<feature type="transmembrane region" description="Helical" evidence="2">
    <location>
        <begin position="6"/>
        <end position="25"/>
    </location>
</feature>
<dbReference type="Proteomes" id="UP001292094">
    <property type="component" value="Unassembled WGS sequence"/>
</dbReference>
<evidence type="ECO:0000256" key="1">
    <source>
        <dbReference type="SAM" id="MobiDB-lite"/>
    </source>
</evidence>
<evidence type="ECO:0000256" key="2">
    <source>
        <dbReference type="SAM" id="Phobius"/>
    </source>
</evidence>
<protein>
    <recommendedName>
        <fullName evidence="5">Ionotropic glutamate receptor C-terminal domain-containing protein</fullName>
    </recommendedName>
</protein>
<keyword evidence="4" id="KW-1185">Reference proteome</keyword>
<sequence>MKYDAYWYGEHAVLGMWMMTTLVLMRSYAGNLISLLAVKHIPQPYQSLRDVLDDPAITMIWQKNSANEQYLRSVKSGIYREVSKLEDGNRLKFHTQSQFPESLHTLVKPGGHVLVDVDMNVRNLMTNDFSNTATQAVVNTRGLEPQVLVNNVWGPPSTPDDQCRTRLNPQNT</sequence>
<keyword evidence="2" id="KW-0472">Membrane</keyword>
<gene>
    <name evidence="3" type="ORF">Pmani_018131</name>
</gene>
<keyword evidence="2" id="KW-1133">Transmembrane helix</keyword>
<dbReference type="EMBL" id="JAWZYT010001649">
    <property type="protein sequence ID" value="KAK4310313.1"/>
    <property type="molecule type" value="Genomic_DNA"/>
</dbReference>
<evidence type="ECO:0000313" key="4">
    <source>
        <dbReference type="Proteomes" id="UP001292094"/>
    </source>
</evidence>
<dbReference type="AlphaFoldDB" id="A0AAE1PLM0"/>
<dbReference type="Gene3D" id="1.10.287.70">
    <property type="match status" value="1"/>
</dbReference>
<accession>A0AAE1PLM0</accession>
<evidence type="ECO:0008006" key="5">
    <source>
        <dbReference type="Google" id="ProtNLM"/>
    </source>
</evidence>
<reference evidence="3" key="1">
    <citation type="submission" date="2023-11" db="EMBL/GenBank/DDBJ databases">
        <title>Genome assemblies of two species of porcelain crab, Petrolisthes cinctipes and Petrolisthes manimaculis (Anomura: Porcellanidae).</title>
        <authorList>
            <person name="Angst P."/>
        </authorList>
    </citation>
    <scope>NUCLEOTIDE SEQUENCE</scope>
    <source>
        <strain evidence="3">PB745_02</strain>
        <tissue evidence="3">Gill</tissue>
    </source>
</reference>
<comment type="caution">
    <text evidence="3">The sequence shown here is derived from an EMBL/GenBank/DDBJ whole genome shotgun (WGS) entry which is preliminary data.</text>
</comment>
<organism evidence="3 4">
    <name type="scientific">Petrolisthes manimaculis</name>
    <dbReference type="NCBI Taxonomy" id="1843537"/>
    <lineage>
        <taxon>Eukaryota</taxon>
        <taxon>Metazoa</taxon>
        <taxon>Ecdysozoa</taxon>
        <taxon>Arthropoda</taxon>
        <taxon>Crustacea</taxon>
        <taxon>Multicrustacea</taxon>
        <taxon>Malacostraca</taxon>
        <taxon>Eumalacostraca</taxon>
        <taxon>Eucarida</taxon>
        <taxon>Decapoda</taxon>
        <taxon>Pleocyemata</taxon>
        <taxon>Anomura</taxon>
        <taxon>Galatheoidea</taxon>
        <taxon>Porcellanidae</taxon>
        <taxon>Petrolisthes</taxon>
    </lineage>
</organism>
<feature type="region of interest" description="Disordered" evidence="1">
    <location>
        <begin position="153"/>
        <end position="172"/>
    </location>
</feature>